<feature type="transmembrane region" description="Helical" evidence="1">
    <location>
        <begin position="317"/>
        <end position="336"/>
    </location>
</feature>
<accession>A0AAW6TGQ0</accession>
<dbReference type="InterPro" id="IPR049458">
    <property type="entry name" value="EpsG-like"/>
</dbReference>
<feature type="transmembrane region" description="Helical" evidence="1">
    <location>
        <begin position="137"/>
        <end position="157"/>
    </location>
</feature>
<keyword evidence="1" id="KW-0812">Transmembrane</keyword>
<feature type="transmembrane region" description="Helical" evidence="1">
    <location>
        <begin position="214"/>
        <end position="235"/>
    </location>
</feature>
<feature type="transmembrane region" description="Helical" evidence="1">
    <location>
        <begin position="177"/>
        <end position="207"/>
    </location>
</feature>
<dbReference type="EMBL" id="SSCJ01000003">
    <property type="protein sequence ID" value="MDI4509529.1"/>
    <property type="molecule type" value="Genomic_DNA"/>
</dbReference>
<keyword evidence="1" id="KW-1133">Transmembrane helix</keyword>
<feature type="transmembrane region" description="Helical" evidence="1">
    <location>
        <begin position="293"/>
        <end position="311"/>
    </location>
</feature>
<proteinExistence type="predicted"/>
<feature type="transmembrane region" description="Helical" evidence="1">
    <location>
        <begin position="12"/>
        <end position="28"/>
    </location>
</feature>
<keyword evidence="1" id="KW-0472">Membrane</keyword>
<feature type="transmembrane region" description="Helical" evidence="1">
    <location>
        <begin position="345"/>
        <end position="363"/>
    </location>
</feature>
<organism evidence="2">
    <name type="scientific">Faucicola osloensis</name>
    <name type="common">Moraxella osloensis</name>
    <dbReference type="NCBI Taxonomy" id="34062"/>
    <lineage>
        <taxon>Bacteria</taxon>
        <taxon>Pseudomonadati</taxon>
        <taxon>Pseudomonadota</taxon>
        <taxon>Gammaproteobacteria</taxon>
        <taxon>Moraxellales</taxon>
        <taxon>Moraxellaceae</taxon>
        <taxon>Faucicola</taxon>
    </lineage>
</organism>
<feature type="transmembrane region" description="Helical" evidence="1">
    <location>
        <begin position="262"/>
        <end position="281"/>
    </location>
</feature>
<dbReference type="Pfam" id="PF14897">
    <property type="entry name" value="EpsG"/>
    <property type="match status" value="1"/>
</dbReference>
<reference evidence="2" key="1">
    <citation type="submission" date="2019-04" db="EMBL/GenBank/DDBJ databases">
        <title>Moraxella osloensis CCUG 73412, isolated from corneal scrapings as causative agent of keratitis.</title>
        <authorList>
            <person name="Connolly G."/>
            <person name="Jaen-Luchoro D."/>
            <person name="Pinyeiro-Iglesias B."/>
            <person name="Curry A."/>
            <person name="Knowles S."/>
            <person name="Moore E.R.B."/>
        </authorList>
    </citation>
    <scope>NUCLEOTIDE SEQUENCE</scope>
    <source>
        <strain evidence="2">CCUG 73412</strain>
    </source>
</reference>
<comment type="caution">
    <text evidence="2">The sequence shown here is derived from an EMBL/GenBank/DDBJ whole genome shotgun (WGS) entry which is preliminary data.</text>
</comment>
<sequence length="364" mass="42751">MYNLIPPQFYTTFYFVILLFIVIIYFIFTQRAVFDTQYKFNQVTFSFLGFFTLAFTILYMGNRPLSGRYFVDMATYNDIFILMKVWGRSAVPQNDKVFFYYMFISTKLMSSEKFFLLTAFLYTFPLFIVSKKIFKKYWFYCFLLFVSSFSFWAYGTNGLRNGLATSIFLLVFSTKNIFLRISILALSVGIHSSMYIPLAAYIVALLVKKTSVLLIGWLLATPISLVAGGFFQSLFASLMEDDRTSYLTQGNVNNDTFASTGFRWDFVLYSAVPVLIGYYFIIRKKYKDRLYKVIYGTYLVANAFWILVIKANFSNRFAYLSWFMMALVIAYPFLMYDRSKKSHQILGDISFVYFLFTFFMYVIL</sequence>
<feature type="transmembrane region" description="Helical" evidence="1">
    <location>
        <begin position="114"/>
        <end position="130"/>
    </location>
</feature>
<evidence type="ECO:0000256" key="1">
    <source>
        <dbReference type="SAM" id="Phobius"/>
    </source>
</evidence>
<dbReference type="AlphaFoldDB" id="A0AAW6TGQ0"/>
<protein>
    <submittedName>
        <fullName evidence="2">EpsG family protein</fullName>
    </submittedName>
</protein>
<feature type="transmembrane region" description="Helical" evidence="1">
    <location>
        <begin position="40"/>
        <end position="60"/>
    </location>
</feature>
<name>A0AAW6TGQ0_FAUOS</name>
<gene>
    <name evidence="2" type="ORF">E6P75_04800</name>
</gene>
<evidence type="ECO:0000313" key="2">
    <source>
        <dbReference type="EMBL" id="MDI4509529.1"/>
    </source>
</evidence>